<sequence>MDRLIFLFLAAILAGFALVELPLAGTFLASLAPFTTVVGVLAILVFSFVLIFHGVKSLFNK</sequence>
<dbReference type="EMBL" id="JNVC02000001">
    <property type="protein sequence ID" value="KEZ53423.1"/>
    <property type="molecule type" value="Genomic_DNA"/>
</dbReference>
<proteinExistence type="predicted"/>
<evidence type="ECO:0000313" key="3">
    <source>
        <dbReference type="Proteomes" id="UP000028549"/>
    </source>
</evidence>
<dbReference type="Proteomes" id="UP000028549">
    <property type="component" value="Unassembled WGS sequence"/>
</dbReference>
<name>A0A084H1G1_METID</name>
<dbReference type="OrthoDB" id="2439445at2"/>
<gene>
    <name evidence="2" type="ORF">GS18_0200020</name>
</gene>
<dbReference type="AlphaFoldDB" id="A0A084H1G1"/>
<keyword evidence="3" id="KW-1185">Reference proteome</keyword>
<evidence type="ECO:0000313" key="2">
    <source>
        <dbReference type="EMBL" id="KEZ53423.1"/>
    </source>
</evidence>
<reference evidence="2 3" key="1">
    <citation type="journal article" date="2005" name="Int. J. Syst. Evol. Microbiol.">
        <title>Bacillus cibi sp. nov., isolated from jeotgal, a traditional Korean fermented seafood.</title>
        <authorList>
            <person name="Yoon J.H."/>
            <person name="Lee C.H."/>
            <person name="Oh T.K."/>
        </authorList>
    </citation>
    <scope>NUCLEOTIDE SEQUENCE [LARGE SCALE GENOMIC DNA]</scope>
    <source>
        <strain evidence="2 3">DSM 16189</strain>
    </source>
</reference>
<dbReference type="RefSeq" id="WP_029282716.1">
    <property type="nucleotide sequence ID" value="NZ_CANLZQ010000008.1"/>
</dbReference>
<accession>A0A084H1G1</accession>
<comment type="caution">
    <text evidence="2">The sequence shown here is derived from an EMBL/GenBank/DDBJ whole genome shotgun (WGS) entry which is preliminary data.</text>
</comment>
<organism evidence="2 3">
    <name type="scientific">Metabacillus indicus</name>
    <name type="common">Bacillus indicus</name>
    <dbReference type="NCBI Taxonomy" id="246786"/>
    <lineage>
        <taxon>Bacteria</taxon>
        <taxon>Bacillati</taxon>
        <taxon>Bacillota</taxon>
        <taxon>Bacilli</taxon>
        <taxon>Bacillales</taxon>
        <taxon>Bacillaceae</taxon>
        <taxon>Metabacillus</taxon>
    </lineage>
</organism>
<keyword evidence="1" id="KW-0472">Membrane</keyword>
<keyword evidence="1" id="KW-1133">Transmembrane helix</keyword>
<protein>
    <submittedName>
        <fullName evidence="2">Uncharacterized protein</fullName>
    </submittedName>
</protein>
<evidence type="ECO:0000256" key="1">
    <source>
        <dbReference type="SAM" id="Phobius"/>
    </source>
</evidence>
<keyword evidence="1" id="KW-0812">Transmembrane</keyword>
<feature type="transmembrane region" description="Helical" evidence="1">
    <location>
        <begin position="34"/>
        <end position="55"/>
    </location>
</feature>